<dbReference type="PANTHER" id="PTHR32472:SF10">
    <property type="entry name" value="DNA REPAIR PROTEIN RADA-LIKE PROTEIN"/>
    <property type="match status" value="1"/>
</dbReference>
<keyword evidence="5" id="KW-0067">ATP-binding</keyword>
<dbReference type="GO" id="GO:0003684">
    <property type="term" value="F:damaged DNA binding"/>
    <property type="evidence" value="ECO:0007669"/>
    <property type="project" value="InterPro"/>
</dbReference>
<dbReference type="InterPro" id="IPR020588">
    <property type="entry name" value="RecA_ATP-bd"/>
</dbReference>
<evidence type="ECO:0000256" key="4">
    <source>
        <dbReference type="ARBA" id="ARBA00022801"/>
    </source>
</evidence>
<keyword evidence="4" id="KW-0378">Hydrolase</keyword>
<dbReference type="SMART" id="SM00382">
    <property type="entry name" value="AAA"/>
    <property type="match status" value="1"/>
</dbReference>
<evidence type="ECO:0000313" key="11">
    <source>
        <dbReference type="EMBL" id="EQD57904.1"/>
    </source>
</evidence>
<evidence type="ECO:0000256" key="5">
    <source>
        <dbReference type="ARBA" id="ARBA00022840"/>
    </source>
</evidence>
<dbReference type="InterPro" id="IPR003593">
    <property type="entry name" value="AAA+_ATPase"/>
</dbReference>
<dbReference type="Gene3D" id="3.30.230.10">
    <property type="match status" value="1"/>
</dbReference>
<dbReference type="GO" id="GO:0046872">
    <property type="term" value="F:metal ion binding"/>
    <property type="evidence" value="ECO:0007669"/>
    <property type="project" value="UniProtKB-KW"/>
</dbReference>
<keyword evidence="6" id="KW-0346">Stress response</keyword>
<dbReference type="GO" id="GO:0140664">
    <property type="term" value="F:ATP-dependent DNA damage sensor activity"/>
    <property type="evidence" value="ECO:0007669"/>
    <property type="project" value="InterPro"/>
</dbReference>
<dbReference type="SUPFAM" id="SSF54211">
    <property type="entry name" value="Ribosomal protein S5 domain 2-like"/>
    <property type="match status" value="1"/>
</dbReference>
<dbReference type="Pfam" id="PF13481">
    <property type="entry name" value="AAA_25"/>
    <property type="match status" value="1"/>
</dbReference>
<dbReference type="PRINTS" id="PR01874">
    <property type="entry name" value="DNAREPAIRADA"/>
</dbReference>
<dbReference type="GO" id="GO:0016787">
    <property type="term" value="F:hydrolase activity"/>
    <property type="evidence" value="ECO:0007669"/>
    <property type="project" value="UniProtKB-KW"/>
</dbReference>
<feature type="region of interest" description="Disordered" evidence="9">
    <location>
        <begin position="1"/>
        <end position="21"/>
    </location>
</feature>
<dbReference type="InterPro" id="IPR027417">
    <property type="entry name" value="P-loop_NTPase"/>
</dbReference>
<sequence>MTGAARVSRPHSGRAAADARPRAHTAALLNINEVEGDREERHATGLGELDRVLGGGFVPGSVVLVGGDPGIGKSTLLLQAGAFLARNEPVIYVSGEESPLQVASRSRRLGLESHHLSLIAETHLETIIPLIQKAHPRMVVIDSIQTVYSDQVESAPGSVTQLRESTAALVRLAKTTGAALFIIGHVTKEGAIAGPRVLEHLVDTVLYFENDLGSRYRIVRSVKNRYGAANEAGIFLMTESGLREIRNPSAIFLSSRLEGVSGSAVTVTREGSRPMLVEVQALVDDAQSMPPRRITVGTDPPRLSLLLAIFNRHSGQSVAGRDVFVNIVGGLRISETAVDLPVLLAVWSNLMDRPLPRDLVAFGEVGLSGEIRPVFGGEERLRESIKHGFRKALVPRGNVARQGPEGAGELRVVNRLDECLQAVDGWLSGG</sequence>
<dbReference type="InterPro" id="IPR020568">
    <property type="entry name" value="Ribosomal_Su5_D2-typ_SF"/>
</dbReference>
<protein>
    <submittedName>
        <fullName evidence="11">DNA repair protein RadA</fullName>
    </submittedName>
</protein>
<dbReference type="PANTHER" id="PTHR32472">
    <property type="entry name" value="DNA REPAIR PROTEIN RADA"/>
    <property type="match status" value="1"/>
</dbReference>
<evidence type="ECO:0000256" key="9">
    <source>
        <dbReference type="SAM" id="MobiDB-lite"/>
    </source>
</evidence>
<reference evidence="11" key="1">
    <citation type="submission" date="2013-08" db="EMBL/GenBank/DDBJ databases">
        <authorList>
            <person name="Mendez C."/>
            <person name="Richter M."/>
            <person name="Ferrer M."/>
            <person name="Sanchez J."/>
        </authorList>
    </citation>
    <scope>NUCLEOTIDE SEQUENCE</scope>
</reference>
<reference evidence="11" key="2">
    <citation type="journal article" date="2014" name="ISME J.">
        <title>Microbial stratification in low pH oxic and suboxic macroscopic growths along an acid mine drainage.</title>
        <authorList>
            <person name="Mendez-Garcia C."/>
            <person name="Mesa V."/>
            <person name="Sprenger R.R."/>
            <person name="Richter M."/>
            <person name="Diez M.S."/>
            <person name="Solano J."/>
            <person name="Bargiela R."/>
            <person name="Golyshina O.V."/>
            <person name="Manteca A."/>
            <person name="Ramos J.L."/>
            <person name="Gallego J.R."/>
            <person name="Llorente I."/>
            <person name="Martins Dos Santos V.A."/>
            <person name="Jensen O.N."/>
            <person name="Pelaez A.I."/>
            <person name="Sanchez J."/>
            <person name="Ferrer M."/>
        </authorList>
    </citation>
    <scope>NUCLEOTIDE SEQUENCE</scope>
</reference>
<dbReference type="SUPFAM" id="SSF52540">
    <property type="entry name" value="P-loop containing nucleoside triphosphate hydrolases"/>
    <property type="match status" value="1"/>
</dbReference>
<evidence type="ECO:0000256" key="1">
    <source>
        <dbReference type="ARBA" id="ARBA00022723"/>
    </source>
</evidence>
<keyword evidence="1" id="KW-0479">Metal-binding</keyword>
<gene>
    <name evidence="11" type="ORF">B1B_08598</name>
</gene>
<evidence type="ECO:0000256" key="6">
    <source>
        <dbReference type="ARBA" id="ARBA00023016"/>
    </source>
</evidence>
<dbReference type="GO" id="GO:0005829">
    <property type="term" value="C:cytosol"/>
    <property type="evidence" value="ECO:0007669"/>
    <property type="project" value="TreeGrafter"/>
</dbReference>
<evidence type="ECO:0000259" key="10">
    <source>
        <dbReference type="PROSITE" id="PS50162"/>
    </source>
</evidence>
<evidence type="ECO:0000256" key="3">
    <source>
        <dbReference type="ARBA" id="ARBA00022763"/>
    </source>
</evidence>
<dbReference type="InterPro" id="IPR004504">
    <property type="entry name" value="DNA_repair_RadA"/>
</dbReference>
<accession>T1BXK0</accession>
<keyword evidence="8" id="KW-0234">DNA repair</keyword>
<dbReference type="GO" id="GO:0000725">
    <property type="term" value="P:recombinational repair"/>
    <property type="evidence" value="ECO:0007669"/>
    <property type="project" value="TreeGrafter"/>
</dbReference>
<comment type="caution">
    <text evidence="11">The sequence shown here is derived from an EMBL/GenBank/DDBJ whole genome shotgun (WGS) entry which is preliminary data.</text>
</comment>
<keyword evidence="2" id="KW-0547">Nucleotide-binding</keyword>
<dbReference type="InterPro" id="IPR014721">
    <property type="entry name" value="Ribsml_uS5_D2-typ_fold_subgr"/>
</dbReference>
<dbReference type="GO" id="GO:0005524">
    <property type="term" value="F:ATP binding"/>
    <property type="evidence" value="ECO:0007669"/>
    <property type="project" value="UniProtKB-KW"/>
</dbReference>
<name>T1BXK0_9ZZZZ</name>
<dbReference type="PROSITE" id="PS50162">
    <property type="entry name" value="RECA_2"/>
    <property type="match status" value="1"/>
</dbReference>
<evidence type="ECO:0000256" key="2">
    <source>
        <dbReference type="ARBA" id="ARBA00022741"/>
    </source>
</evidence>
<feature type="domain" description="RecA family profile 1" evidence="10">
    <location>
        <begin position="38"/>
        <end position="186"/>
    </location>
</feature>
<dbReference type="HAMAP" id="MF_01498">
    <property type="entry name" value="RadA_bact"/>
    <property type="match status" value="1"/>
</dbReference>
<dbReference type="Gene3D" id="3.40.50.300">
    <property type="entry name" value="P-loop containing nucleotide triphosphate hydrolases"/>
    <property type="match status" value="1"/>
</dbReference>
<organism evidence="11">
    <name type="scientific">mine drainage metagenome</name>
    <dbReference type="NCBI Taxonomy" id="410659"/>
    <lineage>
        <taxon>unclassified sequences</taxon>
        <taxon>metagenomes</taxon>
        <taxon>ecological metagenomes</taxon>
    </lineage>
</organism>
<evidence type="ECO:0000256" key="7">
    <source>
        <dbReference type="ARBA" id="ARBA00023125"/>
    </source>
</evidence>
<evidence type="ECO:0000256" key="8">
    <source>
        <dbReference type="ARBA" id="ARBA00023204"/>
    </source>
</evidence>
<keyword evidence="3" id="KW-0227">DNA damage</keyword>
<dbReference type="Pfam" id="PF13541">
    <property type="entry name" value="ChlI"/>
    <property type="match status" value="1"/>
</dbReference>
<keyword evidence="7" id="KW-0238">DNA-binding</keyword>
<dbReference type="AlphaFoldDB" id="T1BXK0"/>
<dbReference type="FunFam" id="3.40.50.300:FF:000050">
    <property type="entry name" value="DNA repair protein RadA"/>
    <property type="match status" value="1"/>
</dbReference>
<proteinExistence type="inferred from homology"/>
<dbReference type="EMBL" id="AUZY01005624">
    <property type="protein sequence ID" value="EQD57904.1"/>
    <property type="molecule type" value="Genomic_DNA"/>
</dbReference>
<dbReference type="NCBIfam" id="TIGR00416">
    <property type="entry name" value="sms"/>
    <property type="match status" value="1"/>
</dbReference>